<keyword evidence="4" id="KW-1185">Reference proteome</keyword>
<organism evidence="3 4">
    <name type="scientific">Terriglobus aquaticus</name>
    <dbReference type="NCBI Taxonomy" id="940139"/>
    <lineage>
        <taxon>Bacteria</taxon>
        <taxon>Pseudomonadati</taxon>
        <taxon>Acidobacteriota</taxon>
        <taxon>Terriglobia</taxon>
        <taxon>Terriglobales</taxon>
        <taxon>Acidobacteriaceae</taxon>
        <taxon>Terriglobus</taxon>
    </lineage>
</organism>
<dbReference type="SUPFAM" id="SSF49452">
    <property type="entry name" value="Starch-binding domain-like"/>
    <property type="match status" value="1"/>
</dbReference>
<reference evidence="3 4" key="1">
    <citation type="submission" date="2024-12" db="EMBL/GenBank/DDBJ databases">
        <authorList>
            <person name="Lee Y."/>
        </authorList>
    </citation>
    <scope>NUCLEOTIDE SEQUENCE [LARGE SCALE GENOMIC DNA]</scope>
    <source>
        <strain evidence="3 4">03SUJ4</strain>
    </source>
</reference>
<name>A0ABW9KPZ4_9BACT</name>
<evidence type="ECO:0000259" key="2">
    <source>
        <dbReference type="Pfam" id="PF25183"/>
    </source>
</evidence>
<dbReference type="RefSeq" id="WP_263414405.1">
    <property type="nucleotide sequence ID" value="NZ_BAABBH010000001.1"/>
</dbReference>
<dbReference type="Proteomes" id="UP001634747">
    <property type="component" value="Unassembled WGS sequence"/>
</dbReference>
<gene>
    <name evidence="3" type="ORF">ACK2TP_16800</name>
</gene>
<dbReference type="InterPro" id="IPR013784">
    <property type="entry name" value="Carb-bd-like_fold"/>
</dbReference>
<evidence type="ECO:0000313" key="4">
    <source>
        <dbReference type="Proteomes" id="UP001634747"/>
    </source>
</evidence>
<keyword evidence="1" id="KW-0732">Signal</keyword>
<accession>A0ABW9KPZ4</accession>
<proteinExistence type="predicted"/>
<dbReference type="InterPro" id="IPR057601">
    <property type="entry name" value="Oar-like_b-barrel"/>
</dbReference>
<sequence>MSRKPLLACLFALLLMTVPAALAQSFARVDGIVSDQTKAVIPGAKVTITNAETGVVTTKTSDSAGQFVFPSVLPGSYKLVVESNGFNVYTRTIIVHANDRVTANAPLVLGGVADVVTVTTTAQQTDTGQRSETLTSDQIQNLATLTRDAEELLPLLPGVVQNGSTAYGASFGGGGVTTSAAGIEGFNVNGNRSDANTFKLDGGNMNDLTGNNGSAIIPNTEFISELTVETSNFTADQGGSPVLITAITKSGTKDFHGEAYYVGRNSRFDANDWSNNFAGVARPDSQFNYPGFFVSGPILFPGTHFNRGPQKKLFFFFGSEFMRQKPDSGTELTNVPTAAMLGGDFSQIVYSSVCAAARAAGTAGTTLYLNHPCAITDPTTGLTLDRQNGRLQTFSANGTGILKSLSGPGLLGPNYTDPGGNWNYAAHPQSPTDINQYVARFDWDPSEKARFYVRLGRQDETETRPWGEYVGAGSTWTSNVPEPTPTIQRYNSRSLNVNMVDVLSPSLTNEFSFNTNVLRQTNQYENANIISKQALGVSFNGVFNNGYPTVPQIVPAFAVCDSLNTSGCGTGYTPPATGRWGESNLAGDGNYYKQTQFEFSDNLTKVVGAHNMKFGVSVGRARNDQNSAASTLEGYLVPATWTAGSSGDEYADILTEHFAEFVQANHDVRGNLRSSLFEWYGQDSWKIHKRLTLEYGIRWTLQGPWYEARGLGSTFDPSAYIAGNTSVYNGVRTASCANAGQSDVPLCGTVPKTIRPYPTPLTQPRVGFSWDTTGTGQTILRGGFGVYTQRDPTNAGFGAVLGPPNLFTATVCCNLNLAQISASNPGAQGAFTYSQSSAVYNPKDDKNPAIYQFNLTVSQALGHHFNAELAYVGSQSRHLELLQNIDNIAPGALWTPGTHIVPTSVQGNEGNFAPYAPFKQIVQISHEGTANYNGLQTTLRKQAGHNVDFLASYTFSRAMGDSDQFQTLLPNPYSTKGSYHVLSFDRTHLFSLGAQWYVPKLARGSLVNHAVAREVLNGWMFSGIAKAQSGGPIAISAYVNCIQNGAPCPTSIWSPTDTWFGSNAWSTAFLPGSTTSPPNGIYPTYTCDPRQTHNGIGTRYLNTSCVSLPAFGQQGSVNPPYMKGPGFSDYDIALQKSFHLTGERHLDIRVSAFNFLNRAQLNQLNTVANFNYILPTGATDPGVGTSVLTNANQPCLDGIGGLGYSCGKTGYRQLEGAAKFFF</sequence>
<dbReference type="Pfam" id="PF25183">
    <property type="entry name" value="OMP_b-brl_4"/>
    <property type="match status" value="1"/>
</dbReference>
<evidence type="ECO:0000313" key="3">
    <source>
        <dbReference type="EMBL" id="MFN2977433.1"/>
    </source>
</evidence>
<feature type="signal peptide" evidence="1">
    <location>
        <begin position="1"/>
        <end position="23"/>
    </location>
</feature>
<dbReference type="Pfam" id="PF13620">
    <property type="entry name" value="CarboxypepD_reg"/>
    <property type="match status" value="1"/>
</dbReference>
<feature type="chain" id="PRO_5045381472" evidence="1">
    <location>
        <begin position="24"/>
        <end position="1222"/>
    </location>
</feature>
<dbReference type="Gene3D" id="2.60.40.1120">
    <property type="entry name" value="Carboxypeptidase-like, regulatory domain"/>
    <property type="match status" value="1"/>
</dbReference>
<feature type="domain" description="TonB-dependent transporter Oar-like beta-barrel" evidence="2">
    <location>
        <begin position="247"/>
        <end position="1168"/>
    </location>
</feature>
<dbReference type="EMBL" id="JBJYXY010000001">
    <property type="protein sequence ID" value="MFN2977433.1"/>
    <property type="molecule type" value="Genomic_DNA"/>
</dbReference>
<protein>
    <submittedName>
        <fullName evidence="3">Carboxypeptidase regulatory-like domain-containing protein</fullName>
    </submittedName>
</protein>
<evidence type="ECO:0000256" key="1">
    <source>
        <dbReference type="SAM" id="SignalP"/>
    </source>
</evidence>
<dbReference type="SUPFAM" id="SSF56935">
    <property type="entry name" value="Porins"/>
    <property type="match status" value="1"/>
</dbReference>
<comment type="caution">
    <text evidence="3">The sequence shown here is derived from an EMBL/GenBank/DDBJ whole genome shotgun (WGS) entry which is preliminary data.</text>
</comment>